<sequence>MKSNNHPHARSQTHFLLFS</sequence>
<proteinExistence type="predicted"/>
<protein>
    <submittedName>
        <fullName evidence="1">Uncharacterized protein</fullName>
    </submittedName>
</protein>
<dbReference type="AlphaFoldDB" id="A0A0E9SZ98"/>
<reference evidence="1" key="1">
    <citation type="submission" date="2014-11" db="EMBL/GenBank/DDBJ databases">
        <authorList>
            <person name="Amaro Gonzalez C."/>
        </authorList>
    </citation>
    <scope>NUCLEOTIDE SEQUENCE</scope>
</reference>
<dbReference type="EMBL" id="GBXM01062764">
    <property type="protein sequence ID" value="JAH45813.1"/>
    <property type="molecule type" value="Transcribed_RNA"/>
</dbReference>
<evidence type="ECO:0000313" key="1">
    <source>
        <dbReference type="EMBL" id="JAH45813.1"/>
    </source>
</evidence>
<reference evidence="1" key="2">
    <citation type="journal article" date="2015" name="Fish Shellfish Immunol.">
        <title>Early steps in the European eel (Anguilla anguilla)-Vibrio vulnificus interaction in the gills: Role of the RtxA13 toxin.</title>
        <authorList>
            <person name="Callol A."/>
            <person name="Pajuelo D."/>
            <person name="Ebbesson L."/>
            <person name="Teles M."/>
            <person name="MacKenzie S."/>
            <person name="Amaro C."/>
        </authorList>
    </citation>
    <scope>NUCLEOTIDE SEQUENCE</scope>
</reference>
<organism evidence="1">
    <name type="scientific">Anguilla anguilla</name>
    <name type="common">European freshwater eel</name>
    <name type="synonym">Muraena anguilla</name>
    <dbReference type="NCBI Taxonomy" id="7936"/>
    <lineage>
        <taxon>Eukaryota</taxon>
        <taxon>Metazoa</taxon>
        <taxon>Chordata</taxon>
        <taxon>Craniata</taxon>
        <taxon>Vertebrata</taxon>
        <taxon>Euteleostomi</taxon>
        <taxon>Actinopterygii</taxon>
        <taxon>Neopterygii</taxon>
        <taxon>Teleostei</taxon>
        <taxon>Anguilliformes</taxon>
        <taxon>Anguillidae</taxon>
        <taxon>Anguilla</taxon>
    </lineage>
</organism>
<accession>A0A0E9SZ98</accession>
<name>A0A0E9SZ98_ANGAN</name>